<evidence type="ECO:0000256" key="1">
    <source>
        <dbReference type="SAM" id="MobiDB-lite"/>
    </source>
</evidence>
<dbReference type="InterPro" id="IPR025476">
    <property type="entry name" value="Helitron_helicase-like"/>
</dbReference>
<organism evidence="3 4">
    <name type="scientific">Candolleomyces aberdarensis</name>
    <dbReference type="NCBI Taxonomy" id="2316362"/>
    <lineage>
        <taxon>Eukaryota</taxon>
        <taxon>Fungi</taxon>
        <taxon>Dikarya</taxon>
        <taxon>Basidiomycota</taxon>
        <taxon>Agaricomycotina</taxon>
        <taxon>Agaricomycetes</taxon>
        <taxon>Agaricomycetidae</taxon>
        <taxon>Agaricales</taxon>
        <taxon>Agaricineae</taxon>
        <taxon>Psathyrellaceae</taxon>
        <taxon>Candolleomyces</taxon>
    </lineage>
</organism>
<gene>
    <name evidence="3" type="ORF">EST38_g7681</name>
</gene>
<dbReference type="AlphaFoldDB" id="A0A4V1Q3D3"/>
<sequence length="276" mass="29968">MAPMSGILSYGLLRLRIGENGGLITIAGREEAGLENEGEVNIDQKLTLSTGTAYRAHFRQNDFSTILQGGPLFCRYMVDMYASVDQQRLMWIQRNQTRFRTARLNRLQDANMDAGEIGQRAFLPSSYIGGPWNMAQNYQNSMAIARFYGKVNIFLTMIHAQPTPSTVANHQAAFLPPGTRLIPATAQHPVTPPASLQSEAGPSGSRPNCTQPSPCRAFPFSNDHSTFNTGSIRSTGQSYQPSNCSCQPPGASTTSTTADGNSPGTSSYYCRQAASI</sequence>
<protein>
    <recommendedName>
        <fullName evidence="2">Helitron helicase-like domain-containing protein</fullName>
    </recommendedName>
</protein>
<dbReference type="Proteomes" id="UP000290288">
    <property type="component" value="Unassembled WGS sequence"/>
</dbReference>
<accession>A0A4V1Q3D3</accession>
<dbReference type="Pfam" id="PF14214">
    <property type="entry name" value="Helitron_like_N"/>
    <property type="match status" value="1"/>
</dbReference>
<proteinExistence type="predicted"/>
<feature type="domain" description="Helitron helicase-like" evidence="2">
    <location>
        <begin position="53"/>
        <end position="157"/>
    </location>
</feature>
<evidence type="ECO:0000313" key="3">
    <source>
        <dbReference type="EMBL" id="RXW18188.1"/>
    </source>
</evidence>
<feature type="compositionally biased region" description="Polar residues" evidence="1">
    <location>
        <begin position="222"/>
        <end position="266"/>
    </location>
</feature>
<dbReference type="STRING" id="2316362.A0A4V1Q3D3"/>
<name>A0A4V1Q3D3_9AGAR</name>
<dbReference type="PANTHER" id="PTHR45786:SF74">
    <property type="entry name" value="ATP-DEPENDENT DNA HELICASE"/>
    <property type="match status" value="1"/>
</dbReference>
<reference evidence="3 4" key="1">
    <citation type="submission" date="2019-01" db="EMBL/GenBank/DDBJ databases">
        <title>Draft genome sequence of Psathyrella aberdarensis IHI B618.</title>
        <authorList>
            <person name="Buettner E."/>
            <person name="Kellner H."/>
        </authorList>
    </citation>
    <scope>NUCLEOTIDE SEQUENCE [LARGE SCALE GENOMIC DNA]</scope>
    <source>
        <strain evidence="3 4">IHI B618</strain>
    </source>
</reference>
<feature type="compositionally biased region" description="Polar residues" evidence="1">
    <location>
        <begin position="194"/>
        <end position="213"/>
    </location>
</feature>
<evidence type="ECO:0000259" key="2">
    <source>
        <dbReference type="Pfam" id="PF14214"/>
    </source>
</evidence>
<evidence type="ECO:0000313" key="4">
    <source>
        <dbReference type="Proteomes" id="UP000290288"/>
    </source>
</evidence>
<feature type="region of interest" description="Disordered" evidence="1">
    <location>
        <begin position="182"/>
        <end position="266"/>
    </location>
</feature>
<comment type="caution">
    <text evidence="3">The sequence shown here is derived from an EMBL/GenBank/DDBJ whole genome shotgun (WGS) entry which is preliminary data.</text>
</comment>
<dbReference type="OrthoDB" id="2272314at2759"/>
<dbReference type="EMBL" id="SDEE01000284">
    <property type="protein sequence ID" value="RXW18188.1"/>
    <property type="molecule type" value="Genomic_DNA"/>
</dbReference>
<dbReference type="PANTHER" id="PTHR45786">
    <property type="entry name" value="DNA BINDING PROTEIN-LIKE"/>
    <property type="match status" value="1"/>
</dbReference>
<keyword evidence="4" id="KW-1185">Reference proteome</keyword>